<comment type="caution">
    <text evidence="2">The sequence shown here is derived from an EMBL/GenBank/DDBJ whole genome shotgun (WGS) entry which is preliminary data.</text>
</comment>
<dbReference type="Pfam" id="PF11303">
    <property type="entry name" value="DUF3105"/>
    <property type="match status" value="1"/>
</dbReference>
<protein>
    <submittedName>
        <fullName evidence="2">DUF3105 domain-containing protein</fullName>
    </submittedName>
</protein>
<evidence type="ECO:0000313" key="3">
    <source>
        <dbReference type="Proteomes" id="UP001595685"/>
    </source>
</evidence>
<evidence type="ECO:0000256" key="1">
    <source>
        <dbReference type="SAM" id="Phobius"/>
    </source>
</evidence>
<sequence>MSSSTFGDRQARLQQMQAAQSAQERRRSFLVIGVAVLVAALLIGTVVAVIVQSESQRQEVAGAAEQPIEGVQEFPDQSQEHVETAVDYPQSPPVGGDHLPVWQNCGYYAAPVPEGAGVHALEHGAVWVGYDPALATDQVETLRELSADNPYLLVSPVEDLEAPVVASAWGSQLAVEDVDDERLSVFLVKYLQGEQTPEPGAPCTGGING</sequence>
<organism evidence="2 3">
    <name type="scientific">Aquipuribacter hungaricus</name>
    <dbReference type="NCBI Taxonomy" id="545624"/>
    <lineage>
        <taxon>Bacteria</taxon>
        <taxon>Bacillati</taxon>
        <taxon>Actinomycetota</taxon>
        <taxon>Actinomycetes</taxon>
        <taxon>Micrococcales</taxon>
        <taxon>Intrasporangiaceae</taxon>
        <taxon>Aquipuribacter</taxon>
    </lineage>
</organism>
<keyword evidence="1" id="KW-0472">Membrane</keyword>
<accession>A0ABV7WLF3</accession>
<dbReference type="RefSeq" id="WP_340293092.1">
    <property type="nucleotide sequence ID" value="NZ_JBBEOI010000095.1"/>
</dbReference>
<keyword evidence="3" id="KW-1185">Reference proteome</keyword>
<keyword evidence="1" id="KW-1133">Transmembrane helix</keyword>
<feature type="transmembrane region" description="Helical" evidence="1">
    <location>
        <begin position="29"/>
        <end position="51"/>
    </location>
</feature>
<gene>
    <name evidence="2" type="ORF">ACFOLH_18635</name>
</gene>
<evidence type="ECO:0000313" key="2">
    <source>
        <dbReference type="EMBL" id="MFC3690370.1"/>
    </source>
</evidence>
<dbReference type="Proteomes" id="UP001595685">
    <property type="component" value="Unassembled WGS sequence"/>
</dbReference>
<proteinExistence type="predicted"/>
<name>A0ABV7WLF3_9MICO</name>
<keyword evidence="1" id="KW-0812">Transmembrane</keyword>
<reference evidence="3" key="1">
    <citation type="journal article" date="2019" name="Int. J. Syst. Evol. Microbiol.">
        <title>The Global Catalogue of Microorganisms (GCM) 10K type strain sequencing project: providing services to taxonomists for standard genome sequencing and annotation.</title>
        <authorList>
            <consortium name="The Broad Institute Genomics Platform"/>
            <consortium name="The Broad Institute Genome Sequencing Center for Infectious Disease"/>
            <person name="Wu L."/>
            <person name="Ma J."/>
        </authorList>
    </citation>
    <scope>NUCLEOTIDE SEQUENCE [LARGE SCALE GENOMIC DNA]</scope>
    <source>
        <strain evidence="3">NCAIM B.02333</strain>
    </source>
</reference>
<dbReference type="InterPro" id="IPR021454">
    <property type="entry name" value="DUF3105"/>
</dbReference>
<dbReference type="EMBL" id="JBHRWW010000021">
    <property type="protein sequence ID" value="MFC3690370.1"/>
    <property type="molecule type" value="Genomic_DNA"/>
</dbReference>